<dbReference type="AlphaFoldDB" id="A0A8J3Z0X7"/>
<organism evidence="2 3">
    <name type="scientific">Virgisporangium aurantiacum</name>
    <dbReference type="NCBI Taxonomy" id="175570"/>
    <lineage>
        <taxon>Bacteria</taxon>
        <taxon>Bacillati</taxon>
        <taxon>Actinomycetota</taxon>
        <taxon>Actinomycetes</taxon>
        <taxon>Micromonosporales</taxon>
        <taxon>Micromonosporaceae</taxon>
        <taxon>Virgisporangium</taxon>
    </lineage>
</organism>
<evidence type="ECO:0000313" key="2">
    <source>
        <dbReference type="EMBL" id="GIJ54273.1"/>
    </source>
</evidence>
<keyword evidence="3" id="KW-1185">Reference proteome</keyword>
<feature type="region of interest" description="Disordered" evidence="1">
    <location>
        <begin position="32"/>
        <end position="56"/>
    </location>
</feature>
<protein>
    <submittedName>
        <fullName evidence="2">Uncharacterized protein</fullName>
    </submittedName>
</protein>
<proteinExistence type="predicted"/>
<name>A0A8J3Z0X7_9ACTN</name>
<comment type="caution">
    <text evidence="2">The sequence shown here is derived from an EMBL/GenBank/DDBJ whole genome shotgun (WGS) entry which is preliminary data.</text>
</comment>
<evidence type="ECO:0000256" key="1">
    <source>
        <dbReference type="SAM" id="MobiDB-lite"/>
    </source>
</evidence>
<evidence type="ECO:0000313" key="3">
    <source>
        <dbReference type="Proteomes" id="UP000612585"/>
    </source>
</evidence>
<reference evidence="2" key="1">
    <citation type="submission" date="2021-01" db="EMBL/GenBank/DDBJ databases">
        <title>Whole genome shotgun sequence of Virgisporangium aurantiacum NBRC 16421.</title>
        <authorList>
            <person name="Komaki H."/>
            <person name="Tamura T."/>
        </authorList>
    </citation>
    <scope>NUCLEOTIDE SEQUENCE</scope>
    <source>
        <strain evidence="2">NBRC 16421</strain>
    </source>
</reference>
<dbReference type="Proteomes" id="UP000612585">
    <property type="component" value="Unassembled WGS sequence"/>
</dbReference>
<accession>A0A8J3Z0X7</accession>
<sequence length="111" mass="10926">MVTAADAGAASATTAAAAIAVVAIAASRCLRTAGDDTNTGSSYQGGGDHGTRGDGYPDPIVGWSASHLAIGAGTRVWTRCAYTHAALWPAVGRDGSAAGRAAAGVEHGRFI</sequence>
<gene>
    <name evidence="2" type="ORF">Vau01_017890</name>
</gene>
<dbReference type="EMBL" id="BOPG01000012">
    <property type="protein sequence ID" value="GIJ54273.1"/>
    <property type="molecule type" value="Genomic_DNA"/>
</dbReference>